<reference evidence="1" key="1">
    <citation type="journal article" date="2020" name="Fungal Divers.">
        <title>Resolving the Mortierellaceae phylogeny through synthesis of multi-gene phylogenetics and phylogenomics.</title>
        <authorList>
            <person name="Vandepol N."/>
            <person name="Liber J."/>
            <person name="Desiro A."/>
            <person name="Na H."/>
            <person name="Kennedy M."/>
            <person name="Barry K."/>
            <person name="Grigoriev I.V."/>
            <person name="Miller A.N."/>
            <person name="O'Donnell K."/>
            <person name="Stajich J.E."/>
            <person name="Bonito G."/>
        </authorList>
    </citation>
    <scope>NUCLEOTIDE SEQUENCE</scope>
    <source>
        <strain evidence="1">MES-2147</strain>
    </source>
</reference>
<protein>
    <submittedName>
        <fullName evidence="1">Uncharacterized protein</fullName>
    </submittedName>
</protein>
<dbReference type="Proteomes" id="UP000749646">
    <property type="component" value="Unassembled WGS sequence"/>
</dbReference>
<evidence type="ECO:0000313" key="1">
    <source>
        <dbReference type="EMBL" id="KAF9992258.1"/>
    </source>
</evidence>
<keyword evidence="2" id="KW-1185">Reference proteome</keyword>
<proteinExistence type="predicted"/>
<evidence type="ECO:0000313" key="2">
    <source>
        <dbReference type="Proteomes" id="UP000749646"/>
    </source>
</evidence>
<gene>
    <name evidence="1" type="ORF">BGZ65_012478</name>
</gene>
<organism evidence="1 2">
    <name type="scientific">Modicella reniformis</name>
    <dbReference type="NCBI Taxonomy" id="1440133"/>
    <lineage>
        <taxon>Eukaryota</taxon>
        <taxon>Fungi</taxon>
        <taxon>Fungi incertae sedis</taxon>
        <taxon>Mucoromycota</taxon>
        <taxon>Mortierellomycotina</taxon>
        <taxon>Mortierellomycetes</taxon>
        <taxon>Mortierellales</taxon>
        <taxon>Mortierellaceae</taxon>
        <taxon>Modicella</taxon>
    </lineage>
</organism>
<comment type="caution">
    <text evidence="1">The sequence shown here is derived from an EMBL/GenBank/DDBJ whole genome shotgun (WGS) entry which is preliminary data.</text>
</comment>
<accession>A0A9P6MCH6</accession>
<sequence>MSLDYEAMYVVKSLGAFELPLNNLQLGLLCPGLGLLQLVHQTVSRTLDAIKNRDSENTGKEEWLRPSYYVKENRIPTPKVVIEDMCDIQSE</sequence>
<dbReference type="AlphaFoldDB" id="A0A9P6MCH6"/>
<name>A0A9P6MCH6_9FUNG</name>
<dbReference type="EMBL" id="JAAAHW010002279">
    <property type="protein sequence ID" value="KAF9992258.1"/>
    <property type="molecule type" value="Genomic_DNA"/>
</dbReference>